<evidence type="ECO:0000313" key="2">
    <source>
        <dbReference type="EMBL" id="BAD10387.1"/>
    </source>
</evidence>
<dbReference type="EMBL" id="AP005480">
    <property type="protein sequence ID" value="BAD10387.1"/>
    <property type="molecule type" value="Genomic_DNA"/>
</dbReference>
<proteinExistence type="predicted"/>
<dbReference type="EMBL" id="AP004044">
    <property type="protein sequence ID" value="BAD33023.1"/>
    <property type="molecule type" value="Genomic_DNA"/>
</dbReference>
<gene>
    <name evidence="3" type="ORF">OJ1125_C01.35</name>
    <name evidence="2" type="ORF">P0439B07.11</name>
</gene>
<evidence type="ECO:0000256" key="1">
    <source>
        <dbReference type="SAM" id="MobiDB-lite"/>
    </source>
</evidence>
<evidence type="ECO:0000313" key="4">
    <source>
        <dbReference type="Proteomes" id="UP000000763"/>
    </source>
</evidence>
<accession>Q6Z0S4</accession>
<feature type="compositionally biased region" description="Basic and acidic residues" evidence="1">
    <location>
        <begin position="9"/>
        <end position="19"/>
    </location>
</feature>
<evidence type="ECO:0000313" key="3">
    <source>
        <dbReference type="EMBL" id="BAD33023.1"/>
    </source>
</evidence>
<feature type="region of interest" description="Disordered" evidence="1">
    <location>
        <begin position="1"/>
        <end position="184"/>
    </location>
</feature>
<sequence>MGKGLSADVIKEAGADKRAPHVSVSRESVHRGPGPWDVPPPGTGTAQAGPAERRLAAARPLAATAGNDSRGRWRRTRESGGAVRQGGGGNQLPGTTGNGAGAEGGGSDPVGRPPAAAAHREDALEVADEGEEKGEGRECSTRGTTAKGQPTARTGGGGAPQEDDATELRRRASLGKGRTGSASI</sequence>
<protein>
    <submittedName>
        <fullName evidence="2">Uncharacterized protein</fullName>
    </submittedName>
</protein>
<dbReference type="Proteomes" id="UP000000763">
    <property type="component" value="Chromosome 8"/>
</dbReference>
<feature type="compositionally biased region" description="Polar residues" evidence="1">
    <location>
        <begin position="141"/>
        <end position="152"/>
    </location>
</feature>
<feature type="compositionally biased region" description="Gly residues" evidence="1">
    <location>
        <begin position="83"/>
        <end position="108"/>
    </location>
</feature>
<feature type="compositionally biased region" description="Low complexity" evidence="1">
    <location>
        <begin position="57"/>
        <end position="66"/>
    </location>
</feature>
<name>Q6Z0S4_ORYSJ</name>
<organism evidence="2 4">
    <name type="scientific">Oryza sativa subsp. japonica</name>
    <name type="common">Rice</name>
    <dbReference type="NCBI Taxonomy" id="39947"/>
    <lineage>
        <taxon>Eukaryota</taxon>
        <taxon>Viridiplantae</taxon>
        <taxon>Streptophyta</taxon>
        <taxon>Embryophyta</taxon>
        <taxon>Tracheophyta</taxon>
        <taxon>Spermatophyta</taxon>
        <taxon>Magnoliopsida</taxon>
        <taxon>Liliopsida</taxon>
        <taxon>Poales</taxon>
        <taxon>Poaceae</taxon>
        <taxon>BOP clade</taxon>
        <taxon>Oryzoideae</taxon>
        <taxon>Oryzeae</taxon>
        <taxon>Oryzinae</taxon>
        <taxon>Oryza</taxon>
        <taxon>Oryza sativa</taxon>
    </lineage>
</organism>
<reference evidence="2" key="2">
    <citation type="submission" date="2002-06" db="EMBL/GenBank/DDBJ databases">
        <title>Oryza sativa nipponbare(GA3) genomic DNA, chromosome 8, PAC clone:P0439B07.</title>
        <authorList>
            <person name="Sasaki T."/>
            <person name="Matsumoto T."/>
            <person name="Katayose Y."/>
        </authorList>
    </citation>
    <scope>NUCLEOTIDE SEQUENCE</scope>
</reference>
<dbReference type="AlphaFoldDB" id="Q6Z0S4"/>
<reference evidence="4" key="4">
    <citation type="journal article" date="2008" name="Nucleic Acids Res.">
        <title>The rice annotation project database (RAP-DB): 2008 update.</title>
        <authorList>
            <consortium name="The rice annotation project (RAP)"/>
        </authorList>
    </citation>
    <scope>GENOME REANNOTATION</scope>
    <source>
        <strain evidence="4">cv. Nipponbare</strain>
    </source>
</reference>
<reference evidence="4" key="3">
    <citation type="journal article" date="2005" name="Nature">
        <title>The map-based sequence of the rice genome.</title>
        <authorList>
            <consortium name="International rice genome sequencing project (IRGSP)"/>
            <person name="Matsumoto T."/>
            <person name="Wu J."/>
            <person name="Kanamori H."/>
            <person name="Katayose Y."/>
            <person name="Fujisawa M."/>
            <person name="Namiki N."/>
            <person name="Mizuno H."/>
            <person name="Yamamoto K."/>
            <person name="Antonio B.A."/>
            <person name="Baba T."/>
            <person name="Sakata K."/>
            <person name="Nagamura Y."/>
            <person name="Aoki H."/>
            <person name="Arikawa K."/>
            <person name="Arita K."/>
            <person name="Bito T."/>
            <person name="Chiden Y."/>
            <person name="Fujitsuka N."/>
            <person name="Fukunaka R."/>
            <person name="Hamada M."/>
            <person name="Harada C."/>
            <person name="Hayashi A."/>
            <person name="Hijishita S."/>
            <person name="Honda M."/>
            <person name="Hosokawa S."/>
            <person name="Ichikawa Y."/>
            <person name="Idonuma A."/>
            <person name="Iijima M."/>
            <person name="Ikeda M."/>
            <person name="Ikeno M."/>
            <person name="Ito K."/>
            <person name="Ito S."/>
            <person name="Ito T."/>
            <person name="Ito Y."/>
            <person name="Ito Y."/>
            <person name="Iwabuchi A."/>
            <person name="Kamiya K."/>
            <person name="Karasawa W."/>
            <person name="Kurita K."/>
            <person name="Katagiri S."/>
            <person name="Kikuta A."/>
            <person name="Kobayashi H."/>
            <person name="Kobayashi N."/>
            <person name="Machita K."/>
            <person name="Maehara T."/>
            <person name="Masukawa M."/>
            <person name="Mizubayashi T."/>
            <person name="Mukai Y."/>
            <person name="Nagasaki H."/>
            <person name="Nagata Y."/>
            <person name="Naito S."/>
            <person name="Nakashima M."/>
            <person name="Nakama Y."/>
            <person name="Nakamichi Y."/>
            <person name="Nakamura M."/>
            <person name="Meguro A."/>
            <person name="Negishi M."/>
            <person name="Ohta I."/>
            <person name="Ohta T."/>
            <person name="Okamoto M."/>
            <person name="Ono N."/>
            <person name="Saji S."/>
            <person name="Sakaguchi M."/>
            <person name="Sakai K."/>
            <person name="Shibata M."/>
            <person name="Shimokawa T."/>
            <person name="Song J."/>
            <person name="Takazaki Y."/>
            <person name="Terasawa K."/>
            <person name="Tsugane M."/>
            <person name="Tsuji K."/>
            <person name="Ueda S."/>
            <person name="Waki K."/>
            <person name="Yamagata H."/>
            <person name="Yamamoto M."/>
            <person name="Yamamoto S."/>
            <person name="Yamane H."/>
            <person name="Yoshiki S."/>
            <person name="Yoshihara R."/>
            <person name="Yukawa K."/>
            <person name="Zhong H."/>
            <person name="Yano M."/>
            <person name="Yuan Q."/>
            <person name="Ouyang S."/>
            <person name="Liu J."/>
            <person name="Jones K.M."/>
            <person name="Gansberger K."/>
            <person name="Moffat K."/>
            <person name="Hill J."/>
            <person name="Bera J."/>
            <person name="Fadrosh D."/>
            <person name="Jin S."/>
            <person name="Johri S."/>
            <person name="Kim M."/>
            <person name="Overton L."/>
            <person name="Reardon M."/>
            <person name="Tsitrin T."/>
            <person name="Vuong H."/>
            <person name="Weaver B."/>
            <person name="Ciecko A."/>
            <person name="Tallon L."/>
            <person name="Jackson J."/>
            <person name="Pai G."/>
            <person name="Aken S.V."/>
            <person name="Utterback T."/>
            <person name="Reidmuller S."/>
            <person name="Feldblyum T."/>
            <person name="Hsiao J."/>
            <person name="Zismann V."/>
            <person name="Iobst S."/>
            <person name="de Vazeille A.R."/>
            <person name="Buell C.R."/>
            <person name="Ying K."/>
            <person name="Li Y."/>
            <person name="Lu T."/>
            <person name="Huang Y."/>
            <person name="Zhao Q."/>
            <person name="Feng Q."/>
            <person name="Zhang L."/>
            <person name="Zhu J."/>
            <person name="Weng Q."/>
            <person name="Mu J."/>
            <person name="Lu Y."/>
            <person name="Fan D."/>
            <person name="Liu Y."/>
            <person name="Guan J."/>
            <person name="Zhang Y."/>
            <person name="Yu S."/>
            <person name="Liu X."/>
            <person name="Zhang Y."/>
            <person name="Hong G."/>
            <person name="Han B."/>
            <person name="Choisne N."/>
            <person name="Demange N."/>
            <person name="Orjeda G."/>
            <person name="Samain S."/>
            <person name="Cattolico L."/>
            <person name="Pelletier E."/>
            <person name="Couloux A."/>
            <person name="Segurens B."/>
            <person name="Wincker P."/>
            <person name="D'Hont A."/>
            <person name="Scarpelli C."/>
            <person name="Weissenbach J."/>
            <person name="Salanoubat M."/>
            <person name="Quetier F."/>
            <person name="Yu Y."/>
            <person name="Kim H.R."/>
            <person name="Rambo T."/>
            <person name="Currie J."/>
            <person name="Collura K."/>
            <person name="Luo M."/>
            <person name="Yang T."/>
            <person name="Ammiraju J.S.S."/>
            <person name="Engler F."/>
            <person name="Soderlund C."/>
            <person name="Wing R.A."/>
            <person name="Palmer L.E."/>
            <person name="de la Bastide M."/>
            <person name="Spiegel L."/>
            <person name="Nascimento L."/>
            <person name="Zutavern T."/>
            <person name="O'Shaughnessy A."/>
            <person name="Dike S."/>
            <person name="Dedhia N."/>
            <person name="Preston R."/>
            <person name="Balija V."/>
            <person name="McCombie W.R."/>
            <person name="Chow T."/>
            <person name="Chen H."/>
            <person name="Chung M."/>
            <person name="Chen C."/>
            <person name="Shaw J."/>
            <person name="Wu H."/>
            <person name="Hsiao K."/>
            <person name="Chao Y."/>
            <person name="Chu M."/>
            <person name="Cheng C."/>
            <person name="Hour A."/>
            <person name="Lee P."/>
            <person name="Lin S."/>
            <person name="Lin Y."/>
            <person name="Liou J."/>
            <person name="Liu S."/>
            <person name="Hsing Y."/>
            <person name="Raghuvanshi S."/>
            <person name="Mohanty A."/>
            <person name="Bharti A.K."/>
            <person name="Gaur A."/>
            <person name="Gupta V."/>
            <person name="Kumar D."/>
            <person name="Ravi V."/>
            <person name="Vij S."/>
            <person name="Kapur A."/>
            <person name="Khurana P."/>
            <person name="Khurana P."/>
            <person name="Khurana J.P."/>
            <person name="Tyagi A.K."/>
            <person name="Gaikwad K."/>
            <person name="Singh A."/>
            <person name="Dalal V."/>
            <person name="Srivastava S."/>
            <person name="Dixit A."/>
            <person name="Pal A.K."/>
            <person name="Ghazi I.A."/>
            <person name="Yadav M."/>
            <person name="Pandit A."/>
            <person name="Bhargava A."/>
            <person name="Sureshbabu K."/>
            <person name="Batra K."/>
            <person name="Sharma T.R."/>
            <person name="Mohapatra T."/>
            <person name="Singh N.K."/>
            <person name="Messing J."/>
            <person name="Nelson A.B."/>
            <person name="Fuks G."/>
            <person name="Kavchok S."/>
            <person name="Keizer G."/>
            <person name="Linton E."/>
            <person name="Llaca V."/>
            <person name="Song R."/>
            <person name="Tanyolac B."/>
            <person name="Young S."/>
            <person name="Ho-Il K."/>
            <person name="Hahn J.H."/>
            <person name="Sangsakoo G."/>
            <person name="Vanavichit A."/>
            <person name="de Mattos Luiz.A.T."/>
            <person name="Zimmer P.D."/>
            <person name="Malone G."/>
            <person name="Dellagostin O."/>
            <person name="de Oliveira A.C."/>
            <person name="Bevan M."/>
            <person name="Bancroft I."/>
            <person name="Minx P."/>
            <person name="Cordum H."/>
            <person name="Wilson R."/>
            <person name="Cheng Z."/>
            <person name="Jin W."/>
            <person name="Jiang J."/>
            <person name="Leong S.A."/>
            <person name="Iwama H."/>
            <person name="Gojobori T."/>
            <person name="Itoh T."/>
            <person name="Niimura Y."/>
            <person name="Fujii Y."/>
            <person name="Habara T."/>
            <person name="Sakai H."/>
            <person name="Sato Y."/>
            <person name="Wilson G."/>
            <person name="Kumar K."/>
            <person name="McCouch S."/>
            <person name="Juretic N."/>
            <person name="Hoen D."/>
            <person name="Wright S."/>
            <person name="Bruskiewich R."/>
            <person name="Bureau T."/>
            <person name="Miyao A."/>
            <person name="Hirochika H."/>
            <person name="Nishikawa T."/>
            <person name="Kadowaki K."/>
            <person name="Sugiura M."/>
            <person name="Burr B."/>
            <person name="Sasaki T."/>
        </authorList>
    </citation>
    <scope>NUCLEOTIDE SEQUENCE [LARGE SCALE GENOMIC DNA]</scope>
    <source>
        <strain evidence="4">cv. Nipponbare</strain>
    </source>
</reference>
<reference evidence="3" key="1">
    <citation type="submission" date="2001-08" db="EMBL/GenBank/DDBJ databases">
        <title>Oryza sativa nipponbare(GA3) genomic DNA, chromosome 8, BAC clone:OJ1125_C01.</title>
        <authorList>
            <person name="Sasaki T."/>
            <person name="Matsumoto T."/>
            <person name="Yamamoto K."/>
        </authorList>
    </citation>
    <scope>NUCLEOTIDE SEQUENCE</scope>
</reference>